<evidence type="ECO:0000256" key="2">
    <source>
        <dbReference type="SAM" id="SignalP"/>
    </source>
</evidence>
<dbReference type="EMBL" id="FXWJ01000005">
    <property type="protein sequence ID" value="SMQ73172.1"/>
    <property type="molecule type" value="Genomic_DNA"/>
</dbReference>
<dbReference type="PROSITE" id="PS51257">
    <property type="entry name" value="PROKAR_LIPOPROTEIN"/>
    <property type="match status" value="1"/>
</dbReference>
<feature type="region of interest" description="Disordered" evidence="1">
    <location>
        <begin position="52"/>
        <end position="87"/>
    </location>
</feature>
<accession>A0ABY1RFT3</accession>
<comment type="caution">
    <text evidence="3">The sequence shown here is derived from an EMBL/GenBank/DDBJ whole genome shotgun (WGS) entry which is preliminary data.</text>
</comment>
<proteinExistence type="predicted"/>
<feature type="chain" id="PRO_5046917886" description="PKD domain-containing protein" evidence="2">
    <location>
        <begin position="29"/>
        <end position="279"/>
    </location>
</feature>
<feature type="signal peptide" evidence="2">
    <location>
        <begin position="1"/>
        <end position="28"/>
    </location>
</feature>
<keyword evidence="4" id="KW-1185">Reference proteome</keyword>
<reference evidence="3 4" key="1">
    <citation type="submission" date="2017-04" db="EMBL/GenBank/DDBJ databases">
        <authorList>
            <person name="Varghese N."/>
            <person name="Submissions S."/>
        </authorList>
    </citation>
    <scope>NUCLEOTIDE SEQUENCE [LARGE SCALE GENOMIC DNA]</scope>
    <source>
        <strain evidence="3 4">VKM Ac-1784</strain>
    </source>
</reference>
<sequence length="279" mass="27951">MRNLRCALATATALLVAITLAPASAAFATSCGSEGQLEGACVGNGSVDIGGSVERPGIGGGSGGGTGGDSGGGSAELPPGVTDGPNGERTVCSLMRPDECYTFTPGDLGTDLGAAPVAPVTIRDVASFAPAAPTVTTEPAAWGVRGLHTNVIAAASGHTRTGTLLGQVAEVNFIPVAFTFDYGDGDTTTTRTGGSSWAALGLAEFSKTPTSHRYTTVGTKTITAEVEYAAEYRIGDSGWLPVVGTLSIPTDEPHAVQIVRNSTVGVDKPCRPGKPAIGC</sequence>
<protein>
    <recommendedName>
        <fullName evidence="5">PKD domain-containing protein</fullName>
    </recommendedName>
</protein>
<dbReference type="Proteomes" id="UP000194464">
    <property type="component" value="Unassembled WGS sequence"/>
</dbReference>
<feature type="compositionally biased region" description="Gly residues" evidence="1">
    <location>
        <begin position="57"/>
        <end position="74"/>
    </location>
</feature>
<evidence type="ECO:0000256" key="1">
    <source>
        <dbReference type="SAM" id="MobiDB-lite"/>
    </source>
</evidence>
<keyword evidence="2" id="KW-0732">Signal</keyword>
<gene>
    <name evidence="3" type="ORF">SAMN06295909_3153</name>
</gene>
<name>A0ABY1RFT3_9MICO</name>
<organism evidence="3 4">
    <name type="scientific">Plantibacter elymi</name>
    <name type="common">nom. nud.</name>
    <dbReference type="NCBI Taxonomy" id="199708"/>
    <lineage>
        <taxon>Bacteria</taxon>
        <taxon>Bacillati</taxon>
        <taxon>Actinomycetota</taxon>
        <taxon>Actinomycetes</taxon>
        <taxon>Micrococcales</taxon>
        <taxon>Microbacteriaceae</taxon>
        <taxon>Plantibacter</taxon>
    </lineage>
</organism>
<evidence type="ECO:0008006" key="5">
    <source>
        <dbReference type="Google" id="ProtNLM"/>
    </source>
</evidence>
<evidence type="ECO:0000313" key="4">
    <source>
        <dbReference type="Proteomes" id="UP000194464"/>
    </source>
</evidence>
<evidence type="ECO:0000313" key="3">
    <source>
        <dbReference type="EMBL" id="SMQ73172.1"/>
    </source>
</evidence>